<name>A0A7W9UWH6_9ACTN</name>
<evidence type="ECO:0000313" key="3">
    <source>
        <dbReference type="Proteomes" id="UP000588098"/>
    </source>
</evidence>
<evidence type="ECO:0000313" key="2">
    <source>
        <dbReference type="EMBL" id="MBB5933783.1"/>
    </source>
</evidence>
<dbReference type="PROSITE" id="PS51257">
    <property type="entry name" value="PROKAR_LIPOPROTEIN"/>
    <property type="match status" value="1"/>
</dbReference>
<evidence type="ECO:0008006" key="4">
    <source>
        <dbReference type="Google" id="ProtNLM"/>
    </source>
</evidence>
<dbReference type="Proteomes" id="UP000588098">
    <property type="component" value="Unassembled WGS sequence"/>
</dbReference>
<sequence length="193" mass="19495">MARIAPHAAPRTSARVAAVVLAAMALGGCMSVSEPDRAHAQRSGSGNGQRDGVAPESVGGAVVPDGARRADAQAKRGGVSGDASRAPDRRDRKKRDAERGRGGGKETGGPDAKERPSDPPAAEEPAPHPGTPAPSAPGAPPRPRPTAPRPSSPPPEPSIPVPTAEPTTSPPPTEPQPPAGTAGEPQARPLRER</sequence>
<dbReference type="EMBL" id="JACHJL010000002">
    <property type="protein sequence ID" value="MBB5933783.1"/>
    <property type="molecule type" value="Genomic_DNA"/>
</dbReference>
<dbReference type="AlphaFoldDB" id="A0A7W9UWH6"/>
<protein>
    <recommendedName>
        <fullName evidence="4">Lipoprotein</fullName>
    </recommendedName>
</protein>
<feature type="compositionally biased region" description="Basic and acidic residues" evidence="1">
    <location>
        <begin position="85"/>
        <end position="104"/>
    </location>
</feature>
<dbReference type="RefSeq" id="WP_184569122.1">
    <property type="nucleotide sequence ID" value="NZ_JACHJL010000002.1"/>
</dbReference>
<proteinExistence type="predicted"/>
<accession>A0A7W9UWH6</accession>
<reference evidence="2 3" key="1">
    <citation type="submission" date="2020-08" db="EMBL/GenBank/DDBJ databases">
        <title>Genomic Encyclopedia of Type Strains, Phase III (KMG-III): the genomes of soil and plant-associated and newly described type strains.</title>
        <authorList>
            <person name="Whitman W."/>
        </authorList>
    </citation>
    <scope>NUCLEOTIDE SEQUENCE [LARGE SCALE GENOMIC DNA]</scope>
    <source>
        <strain evidence="2 3">CECT 8305</strain>
    </source>
</reference>
<feature type="compositionally biased region" description="Pro residues" evidence="1">
    <location>
        <begin position="127"/>
        <end position="160"/>
    </location>
</feature>
<feature type="region of interest" description="Disordered" evidence="1">
    <location>
        <begin position="35"/>
        <end position="193"/>
    </location>
</feature>
<keyword evidence="3" id="KW-1185">Reference proteome</keyword>
<organism evidence="2 3">
    <name type="scientific">Streptomyces zagrosensis</name>
    <dbReference type="NCBI Taxonomy" id="1042984"/>
    <lineage>
        <taxon>Bacteria</taxon>
        <taxon>Bacillati</taxon>
        <taxon>Actinomycetota</taxon>
        <taxon>Actinomycetes</taxon>
        <taxon>Kitasatosporales</taxon>
        <taxon>Streptomycetaceae</taxon>
        <taxon>Streptomyces</taxon>
    </lineage>
</organism>
<evidence type="ECO:0000256" key="1">
    <source>
        <dbReference type="SAM" id="MobiDB-lite"/>
    </source>
</evidence>
<comment type="caution">
    <text evidence="2">The sequence shown here is derived from an EMBL/GenBank/DDBJ whole genome shotgun (WGS) entry which is preliminary data.</text>
</comment>
<feature type="compositionally biased region" description="Pro residues" evidence="1">
    <location>
        <begin position="168"/>
        <end position="178"/>
    </location>
</feature>
<gene>
    <name evidence="2" type="ORF">FHS42_000809</name>
</gene>